<evidence type="ECO:0000313" key="8">
    <source>
        <dbReference type="Proteomes" id="UP001174909"/>
    </source>
</evidence>
<evidence type="ECO:0000313" key="7">
    <source>
        <dbReference type="EMBL" id="CAI8041463.1"/>
    </source>
</evidence>
<comment type="subcellular location">
    <subcellularLocation>
        <location evidence="1">Nucleus</location>
        <location evidence="1">Nucleolus</location>
    </subcellularLocation>
    <subcellularLocation>
        <location evidence="2">Nucleus</location>
        <location evidence="2">Nucleoplasm</location>
    </subcellularLocation>
</comment>
<keyword evidence="5" id="KW-0690">Ribosome biogenesis</keyword>
<evidence type="ECO:0000256" key="6">
    <source>
        <dbReference type="ARBA" id="ARBA00023242"/>
    </source>
</evidence>
<dbReference type="InterPro" id="IPR011687">
    <property type="entry name" value="Nop53/GLTSCR2"/>
</dbReference>
<name>A0AA35T5R3_GEOBA</name>
<dbReference type="PANTHER" id="PTHR14211:SF7">
    <property type="entry name" value="RIBOSOME BIOGENESIS PROTEIN NOP53"/>
    <property type="match status" value="1"/>
</dbReference>
<keyword evidence="8" id="KW-1185">Reference proteome</keyword>
<gene>
    <name evidence="7" type="ORF">GBAR_LOCUS23059</name>
</gene>
<evidence type="ECO:0000256" key="3">
    <source>
        <dbReference type="ARBA" id="ARBA00008838"/>
    </source>
</evidence>
<dbReference type="Pfam" id="PF07767">
    <property type="entry name" value="Nop53"/>
    <property type="match status" value="1"/>
</dbReference>
<comment type="similarity">
    <text evidence="3">Belongs to the NOP53 family.</text>
</comment>
<dbReference type="Proteomes" id="UP001174909">
    <property type="component" value="Unassembled WGS sequence"/>
</dbReference>
<evidence type="ECO:0000256" key="1">
    <source>
        <dbReference type="ARBA" id="ARBA00004604"/>
    </source>
</evidence>
<comment type="caution">
    <text evidence="7">The sequence shown here is derived from an EMBL/GenBank/DDBJ whole genome shotgun (WGS) entry which is preliminary data.</text>
</comment>
<reference evidence="7" key="1">
    <citation type="submission" date="2023-03" db="EMBL/GenBank/DDBJ databases">
        <authorList>
            <person name="Steffen K."/>
            <person name="Cardenas P."/>
        </authorList>
    </citation>
    <scope>NUCLEOTIDE SEQUENCE</scope>
</reference>
<dbReference type="GO" id="GO:0000027">
    <property type="term" value="P:ribosomal large subunit assembly"/>
    <property type="evidence" value="ECO:0007669"/>
    <property type="project" value="TreeGrafter"/>
</dbReference>
<dbReference type="GO" id="GO:0005654">
    <property type="term" value="C:nucleoplasm"/>
    <property type="evidence" value="ECO:0007669"/>
    <property type="project" value="UniProtKB-SubCell"/>
</dbReference>
<dbReference type="AlphaFoldDB" id="A0AA35T5R3"/>
<organism evidence="7 8">
    <name type="scientific">Geodia barretti</name>
    <name type="common">Barrett's horny sponge</name>
    <dbReference type="NCBI Taxonomy" id="519541"/>
    <lineage>
        <taxon>Eukaryota</taxon>
        <taxon>Metazoa</taxon>
        <taxon>Porifera</taxon>
        <taxon>Demospongiae</taxon>
        <taxon>Heteroscleromorpha</taxon>
        <taxon>Tetractinellida</taxon>
        <taxon>Astrophorina</taxon>
        <taxon>Geodiidae</taxon>
        <taxon>Geodia</taxon>
    </lineage>
</organism>
<evidence type="ECO:0000256" key="2">
    <source>
        <dbReference type="ARBA" id="ARBA00004642"/>
    </source>
</evidence>
<dbReference type="GO" id="GO:0008097">
    <property type="term" value="F:5S rRNA binding"/>
    <property type="evidence" value="ECO:0007669"/>
    <property type="project" value="TreeGrafter"/>
</dbReference>
<dbReference type="EMBL" id="CASHTH010003191">
    <property type="protein sequence ID" value="CAI8041463.1"/>
    <property type="molecule type" value="Genomic_DNA"/>
</dbReference>
<evidence type="ECO:0000256" key="4">
    <source>
        <dbReference type="ARBA" id="ARBA00018339"/>
    </source>
</evidence>
<proteinExistence type="inferred from homology"/>
<dbReference type="PANTHER" id="PTHR14211">
    <property type="entry name" value="GLIOMA SUPPRESSOR CANDIDATE REGION GENE 2"/>
    <property type="match status" value="1"/>
</dbReference>
<dbReference type="GO" id="GO:0006364">
    <property type="term" value="P:rRNA processing"/>
    <property type="evidence" value="ECO:0007669"/>
    <property type="project" value="TreeGrafter"/>
</dbReference>
<sequence length="140" mass="16701">MFQEKQKLAAKMLKSRMNDVYRLRSLRKAIEKREGETIEKRRKRQLSKKEESLHTKRLGKLSYVDAEIDVQLSSEITGALRSLKCEGSLARDRYKSLQKRNVIEPRERVRAHRKYKLKVKEKRSKRLPEEIGASYFHSRK</sequence>
<keyword evidence="6" id="KW-0539">Nucleus</keyword>
<evidence type="ECO:0000256" key="5">
    <source>
        <dbReference type="ARBA" id="ARBA00022517"/>
    </source>
</evidence>
<accession>A0AA35T5R3</accession>
<protein>
    <recommendedName>
        <fullName evidence="4">Ribosome biogenesis protein NOP53</fullName>
    </recommendedName>
</protein>
<dbReference type="GO" id="GO:0005730">
    <property type="term" value="C:nucleolus"/>
    <property type="evidence" value="ECO:0007669"/>
    <property type="project" value="UniProtKB-SubCell"/>
</dbReference>